<dbReference type="RefSeq" id="WP_189934184.1">
    <property type="nucleotide sequence ID" value="NZ_BMSX01000003.1"/>
</dbReference>
<dbReference type="Proteomes" id="UP000658320">
    <property type="component" value="Unassembled WGS sequence"/>
</dbReference>
<dbReference type="InterPro" id="IPR032806">
    <property type="entry name" value="YbfD_N"/>
</dbReference>
<evidence type="ECO:0000256" key="2">
    <source>
        <dbReference type="SAM" id="SignalP"/>
    </source>
</evidence>
<dbReference type="AlphaFoldDB" id="A0A918C3K5"/>
<evidence type="ECO:0000259" key="3">
    <source>
        <dbReference type="Pfam" id="PF13808"/>
    </source>
</evidence>
<evidence type="ECO:0000313" key="5">
    <source>
        <dbReference type="Proteomes" id="UP000658320"/>
    </source>
</evidence>
<feature type="chain" id="PRO_5039173520" description="H repeat-associated protein N-terminal domain-containing protein" evidence="2">
    <location>
        <begin position="22"/>
        <end position="115"/>
    </location>
</feature>
<evidence type="ECO:0000313" key="4">
    <source>
        <dbReference type="EMBL" id="GGR03011.1"/>
    </source>
</evidence>
<accession>A0A918C3K5</accession>
<feature type="domain" description="H repeat-associated protein N-terminal" evidence="3">
    <location>
        <begin position="4"/>
        <end position="67"/>
    </location>
</feature>
<feature type="signal peptide" evidence="2">
    <location>
        <begin position="1"/>
        <end position="21"/>
    </location>
</feature>
<name>A0A918C3K5_9ACTN</name>
<comment type="caution">
    <text evidence="4">The sequence shown here is derived from an EMBL/GenBank/DDBJ whole genome shotgun (WGS) entry which is preliminary data.</text>
</comment>
<dbReference type="Pfam" id="PF13808">
    <property type="entry name" value="DDE_Tnp_1_assoc"/>
    <property type="match status" value="1"/>
</dbReference>
<keyword evidence="5" id="KW-1185">Reference proteome</keyword>
<protein>
    <recommendedName>
        <fullName evidence="3">H repeat-associated protein N-terminal domain-containing protein</fullName>
    </recommendedName>
</protein>
<organism evidence="4 5">
    <name type="scientific">Streptomyces aurantiogriseus</name>
    <dbReference type="NCBI Taxonomy" id="66870"/>
    <lineage>
        <taxon>Bacteria</taxon>
        <taxon>Bacillati</taxon>
        <taxon>Actinomycetota</taxon>
        <taxon>Actinomycetes</taxon>
        <taxon>Kitasatosporales</taxon>
        <taxon>Streptomycetaceae</taxon>
        <taxon>Streptomyces</taxon>
    </lineage>
</organism>
<sequence length="115" mass="11755">MPAALCLVAVLSGATSLAAIARFAADTDSDLRGQLGLTSGIPNVSTLGRLPARLDGDALDDAVGAWLARYAADPVDEPGGTLVSAWRSTARPCTDPAPTAAQCTCLPPRRTPTRP</sequence>
<proteinExistence type="predicted"/>
<reference evidence="4" key="1">
    <citation type="journal article" date="2014" name="Int. J. Syst. Evol. Microbiol.">
        <title>Complete genome sequence of Corynebacterium casei LMG S-19264T (=DSM 44701T), isolated from a smear-ripened cheese.</title>
        <authorList>
            <consortium name="US DOE Joint Genome Institute (JGI-PGF)"/>
            <person name="Walter F."/>
            <person name="Albersmeier A."/>
            <person name="Kalinowski J."/>
            <person name="Ruckert C."/>
        </authorList>
    </citation>
    <scope>NUCLEOTIDE SEQUENCE</scope>
    <source>
        <strain evidence="4">JCM 4346</strain>
    </source>
</reference>
<dbReference type="EMBL" id="BMSX01000003">
    <property type="protein sequence ID" value="GGR03011.1"/>
    <property type="molecule type" value="Genomic_DNA"/>
</dbReference>
<evidence type="ECO:0000256" key="1">
    <source>
        <dbReference type="SAM" id="MobiDB-lite"/>
    </source>
</evidence>
<feature type="region of interest" description="Disordered" evidence="1">
    <location>
        <begin position="91"/>
        <end position="115"/>
    </location>
</feature>
<keyword evidence="2" id="KW-0732">Signal</keyword>
<reference evidence="4" key="2">
    <citation type="submission" date="2020-09" db="EMBL/GenBank/DDBJ databases">
        <authorList>
            <person name="Sun Q."/>
            <person name="Ohkuma M."/>
        </authorList>
    </citation>
    <scope>NUCLEOTIDE SEQUENCE</scope>
    <source>
        <strain evidence="4">JCM 4346</strain>
    </source>
</reference>
<gene>
    <name evidence="4" type="ORF">GCM10010251_18660</name>
</gene>